<dbReference type="GO" id="GO:0050660">
    <property type="term" value="F:flavin adenine dinucleotide binding"/>
    <property type="evidence" value="ECO:0007669"/>
    <property type="project" value="TreeGrafter"/>
</dbReference>
<evidence type="ECO:0000313" key="7">
    <source>
        <dbReference type="Proteomes" id="UP000315522"/>
    </source>
</evidence>
<dbReference type="GO" id="GO:0004174">
    <property type="term" value="F:electron-transferring-flavoprotein dehydrogenase activity"/>
    <property type="evidence" value="ECO:0007669"/>
    <property type="project" value="TreeGrafter"/>
</dbReference>
<dbReference type="GO" id="GO:0005737">
    <property type="term" value="C:cytoplasm"/>
    <property type="evidence" value="ECO:0007669"/>
    <property type="project" value="TreeGrafter"/>
</dbReference>
<evidence type="ECO:0000256" key="4">
    <source>
        <dbReference type="ARBA" id="ARBA00023002"/>
    </source>
</evidence>
<dbReference type="EMBL" id="QGML01001559">
    <property type="protein sequence ID" value="TVY88774.1"/>
    <property type="molecule type" value="Genomic_DNA"/>
</dbReference>
<evidence type="ECO:0000256" key="3">
    <source>
        <dbReference type="ARBA" id="ARBA00022827"/>
    </source>
</evidence>
<accession>A0A559M751</accession>
<keyword evidence="4" id="KW-0560">Oxidoreductase</keyword>
<evidence type="ECO:0000256" key="2">
    <source>
        <dbReference type="ARBA" id="ARBA00022630"/>
    </source>
</evidence>
<dbReference type="PANTHER" id="PTHR43735">
    <property type="entry name" value="APOPTOSIS-INDUCING FACTOR 1"/>
    <property type="match status" value="1"/>
</dbReference>
<dbReference type="AlphaFoldDB" id="A0A559M751"/>
<dbReference type="InterPro" id="IPR023753">
    <property type="entry name" value="FAD/NAD-binding_dom"/>
</dbReference>
<keyword evidence="2" id="KW-0285">Flavoprotein</keyword>
<evidence type="ECO:0000256" key="1">
    <source>
        <dbReference type="ARBA" id="ARBA00006442"/>
    </source>
</evidence>
<dbReference type="InterPro" id="IPR036188">
    <property type="entry name" value="FAD/NAD-bd_sf"/>
</dbReference>
<dbReference type="PRINTS" id="PR00368">
    <property type="entry name" value="FADPNR"/>
</dbReference>
<evidence type="ECO:0000313" key="6">
    <source>
        <dbReference type="EMBL" id="TVY88774.1"/>
    </source>
</evidence>
<proteinExistence type="inferred from homology"/>
<dbReference type="Gene3D" id="3.50.50.100">
    <property type="match status" value="1"/>
</dbReference>
<keyword evidence="7" id="KW-1185">Reference proteome</keyword>
<dbReference type="PRINTS" id="PR00411">
    <property type="entry name" value="PNDRDTASEI"/>
</dbReference>
<feature type="domain" description="FAD/NAD(P)-binding" evidence="5">
    <location>
        <begin position="36"/>
        <end position="321"/>
    </location>
</feature>
<evidence type="ECO:0000259" key="5">
    <source>
        <dbReference type="Pfam" id="PF07992"/>
    </source>
</evidence>
<organism evidence="6 7">
    <name type="scientific">Lachnellula willkommii</name>
    <dbReference type="NCBI Taxonomy" id="215461"/>
    <lineage>
        <taxon>Eukaryota</taxon>
        <taxon>Fungi</taxon>
        <taxon>Dikarya</taxon>
        <taxon>Ascomycota</taxon>
        <taxon>Pezizomycotina</taxon>
        <taxon>Leotiomycetes</taxon>
        <taxon>Helotiales</taxon>
        <taxon>Lachnaceae</taxon>
        <taxon>Lachnellula</taxon>
    </lineage>
</organism>
<protein>
    <submittedName>
        <fullName evidence="6">Oxidoreductase</fullName>
    </submittedName>
</protein>
<gene>
    <name evidence="6" type="primary">ptaL_1</name>
    <name evidence="6" type="ORF">LAWI1_G006453</name>
</gene>
<sequence length="408" mass="44251">MANILARAITIVFHFLTANYFRQIPDSTSEIRTMKHIVILGGSYAGVSTAHRILKHAAKTGPFKITLVSPNTHFYWNVASPRALIPGQLSDSEMFRSIAAGFARYFASQFEFVSGMAETLNVDAKTVGISSGHGEKVMLKYDYLILATGSNAKGGVPFKNLASTELTKDTLHEFQERIEKAETIVVGGAGATGVEFSGELAFEYGNRKEIVLISSTPAILPAAPSSVQKTAMKGLQNLKVNIKLSQKVLGSTPLPNNQTEVSLSTGEKLIADLYIPTVGLVPNSSYVPAKHLNAEGFVVVDEHFGVKGAQDVYAIGDVCNVEPLQFIYTDRQSTFLAKNFALILGGKPPLAYKLFFMRIVGVCVGRQFSTGSWGRVRMPNFVSLMIRKNLFLPSFEGTLNGTIGDSLV</sequence>
<name>A0A559M751_9HELO</name>
<dbReference type="Proteomes" id="UP000315522">
    <property type="component" value="Unassembled WGS sequence"/>
</dbReference>
<dbReference type="PANTHER" id="PTHR43735:SF3">
    <property type="entry name" value="FERROPTOSIS SUPPRESSOR PROTEIN 1"/>
    <property type="match status" value="1"/>
</dbReference>
<reference evidence="6 7" key="1">
    <citation type="submission" date="2018-05" db="EMBL/GenBank/DDBJ databases">
        <title>Genome sequencing and assembly of the regulated plant pathogen Lachnellula willkommii and related sister species for the development of diagnostic species identification markers.</title>
        <authorList>
            <person name="Giroux E."/>
            <person name="Bilodeau G."/>
        </authorList>
    </citation>
    <scope>NUCLEOTIDE SEQUENCE [LARGE SCALE GENOMIC DNA]</scope>
    <source>
        <strain evidence="6 7">CBS 172.35</strain>
    </source>
</reference>
<dbReference type="Pfam" id="PF07992">
    <property type="entry name" value="Pyr_redox_2"/>
    <property type="match status" value="1"/>
</dbReference>
<dbReference type="SUPFAM" id="SSF51905">
    <property type="entry name" value="FAD/NAD(P)-binding domain"/>
    <property type="match status" value="2"/>
</dbReference>
<comment type="caution">
    <text evidence="6">The sequence shown here is derived from an EMBL/GenBank/DDBJ whole genome shotgun (WGS) entry which is preliminary data.</text>
</comment>
<keyword evidence="3" id="KW-0274">FAD</keyword>
<comment type="similarity">
    <text evidence="1">Belongs to the FAD-dependent oxidoreductase family.</text>
</comment>